<dbReference type="Gene3D" id="3.40.50.300">
    <property type="entry name" value="P-loop containing nucleotide triphosphate hydrolases"/>
    <property type="match status" value="1"/>
</dbReference>
<dbReference type="Proteomes" id="UP000261340">
    <property type="component" value="Unplaced"/>
</dbReference>
<dbReference type="OMA" id="LIMTHID"/>
<dbReference type="Pfam" id="PF01926">
    <property type="entry name" value="MMR_HSR1"/>
    <property type="match status" value="1"/>
</dbReference>
<dbReference type="InterPro" id="IPR006073">
    <property type="entry name" value="GTP-bd"/>
</dbReference>
<dbReference type="GO" id="GO:0005525">
    <property type="term" value="F:GTP binding"/>
    <property type="evidence" value="ECO:0007669"/>
    <property type="project" value="InterPro"/>
</dbReference>
<evidence type="ECO:0000313" key="3">
    <source>
        <dbReference type="Ensembl" id="ENSACIP00000005716.1"/>
    </source>
</evidence>
<organism evidence="3 4">
    <name type="scientific">Amphilophus citrinellus</name>
    <name type="common">Midas cichlid</name>
    <name type="synonym">Cichlasoma citrinellum</name>
    <dbReference type="NCBI Taxonomy" id="61819"/>
    <lineage>
        <taxon>Eukaryota</taxon>
        <taxon>Metazoa</taxon>
        <taxon>Chordata</taxon>
        <taxon>Craniata</taxon>
        <taxon>Vertebrata</taxon>
        <taxon>Euteleostomi</taxon>
        <taxon>Actinopterygii</taxon>
        <taxon>Neopterygii</taxon>
        <taxon>Teleostei</taxon>
        <taxon>Neoteleostei</taxon>
        <taxon>Acanthomorphata</taxon>
        <taxon>Ovalentaria</taxon>
        <taxon>Cichlomorphae</taxon>
        <taxon>Cichliformes</taxon>
        <taxon>Cichlidae</taxon>
        <taxon>New World cichlids</taxon>
        <taxon>Cichlasomatinae</taxon>
        <taxon>Heroini</taxon>
        <taxon>Amphilophus</taxon>
    </lineage>
</organism>
<proteinExistence type="predicted"/>
<feature type="signal peptide" evidence="1">
    <location>
        <begin position="1"/>
        <end position="20"/>
    </location>
</feature>
<accession>A0A3Q0R5Q8</accession>
<dbReference type="GO" id="GO:0006955">
    <property type="term" value="P:immune response"/>
    <property type="evidence" value="ECO:0007669"/>
    <property type="project" value="TreeGrafter"/>
</dbReference>
<evidence type="ECO:0000256" key="1">
    <source>
        <dbReference type="SAM" id="SignalP"/>
    </source>
</evidence>
<keyword evidence="1" id="KW-0732">Signal</keyword>
<evidence type="ECO:0000313" key="4">
    <source>
        <dbReference type="Proteomes" id="UP000261340"/>
    </source>
</evidence>
<feature type="chain" id="PRO_5018694680" description="G domain-containing protein" evidence="1">
    <location>
        <begin position="21"/>
        <end position="281"/>
    </location>
</feature>
<keyword evidence="4" id="KW-1185">Reference proteome</keyword>
<protein>
    <recommendedName>
        <fullName evidence="2">G domain-containing protein</fullName>
    </recommendedName>
</protein>
<name>A0A3Q0R5Q8_AMPCI</name>
<dbReference type="InterPro" id="IPR027417">
    <property type="entry name" value="P-loop_NTPase"/>
</dbReference>
<dbReference type="PANTHER" id="PTHR14241">
    <property type="entry name" value="INTERFERON-INDUCED PROTEIN 44"/>
    <property type="match status" value="1"/>
</dbReference>
<dbReference type="SUPFAM" id="SSF52540">
    <property type="entry name" value="P-loop containing nucleoside triphosphate hydrolases"/>
    <property type="match status" value="1"/>
</dbReference>
<reference evidence="3" key="1">
    <citation type="submission" date="2025-08" db="UniProtKB">
        <authorList>
            <consortium name="Ensembl"/>
        </authorList>
    </citation>
    <scope>IDENTIFICATION</scope>
</reference>
<feature type="domain" description="G" evidence="2">
    <location>
        <begin position="39"/>
        <end position="136"/>
    </location>
</feature>
<dbReference type="CDD" id="cd00882">
    <property type="entry name" value="Ras_like_GTPase"/>
    <property type="match status" value="1"/>
</dbReference>
<dbReference type="PANTHER" id="PTHR14241:SF1">
    <property type="entry name" value="INTERFERON-INDUCED PROTEIN 44-RELATED"/>
    <property type="match status" value="1"/>
</dbReference>
<evidence type="ECO:0000259" key="2">
    <source>
        <dbReference type="Pfam" id="PF01926"/>
    </source>
</evidence>
<dbReference type="AlphaFoldDB" id="A0A3Q0R5Q8"/>
<dbReference type="STRING" id="61819.ENSACIP00000005716"/>
<dbReference type="Ensembl" id="ENSACIT00000005892.1">
    <property type="protein sequence ID" value="ENSACIP00000005716.1"/>
    <property type="gene ID" value="ENSACIG00000004501.1"/>
</dbReference>
<sequence length="281" mass="31772">QISFISLLFNIILLKHNSKAIDLQLVRKYQPHKDVQHLRIMIHGPPGAGKSSFINSVDSVLRGKIATRALAANSSGDSFTTEYRTYKIQKGDPGTFYPFVFTDTMGLEKGTNRGIHVDDIKLALSGHVIDGYRFNPKSPLPETDPNYNSYPTINDKTHVLVFVISAITVSMIADETVMKMKNVRSAARNKGIPQIALVTKIDEACLEVNKDIKNAYKSKYLVEQVLQQYSFGFLKYNINYHSEIETNDKVDSLILSVLKKIINYGEDYLNDLEFLPEVHRK</sequence>
<reference evidence="3" key="2">
    <citation type="submission" date="2025-09" db="UniProtKB">
        <authorList>
            <consortium name="Ensembl"/>
        </authorList>
    </citation>
    <scope>IDENTIFICATION</scope>
</reference>
<dbReference type="GeneTree" id="ENSGT00940000160560"/>